<proteinExistence type="predicted"/>
<dbReference type="Proteomes" id="UP000759103">
    <property type="component" value="Unassembled WGS sequence"/>
</dbReference>
<organism evidence="2 3">
    <name type="scientific">Sphingomonas citri</name>
    <dbReference type="NCBI Taxonomy" id="2862499"/>
    <lineage>
        <taxon>Bacteria</taxon>
        <taxon>Pseudomonadati</taxon>
        <taxon>Pseudomonadota</taxon>
        <taxon>Alphaproteobacteria</taxon>
        <taxon>Sphingomonadales</taxon>
        <taxon>Sphingomonadaceae</taxon>
        <taxon>Sphingomonas</taxon>
    </lineage>
</organism>
<dbReference type="RefSeq" id="WP_219746902.1">
    <property type="nucleotide sequence ID" value="NZ_JAHXZN010000001.1"/>
</dbReference>
<dbReference type="EMBL" id="JAHXZN010000001">
    <property type="protein sequence ID" value="MBW6529338.1"/>
    <property type="molecule type" value="Genomic_DNA"/>
</dbReference>
<sequence length="214" mass="24593">MPTIRKLRFEDEQGNPGFRAQLKEQRWDDHRFYHHNLVNQSLHFVSACTFLVAYALLFVDAALASLLAWGVAMTSRQAGHFFFEPKDYDHENGVSHEYKEEVKVGYNLTRKYVLMGLWLAIPLVLAAEPTLFGLLQRPDTALDFLRHVGFGWLCFGVVAILFRVTQLWIERDLETGIVWATKIVTDPFSDFRLYRTAPARLLKGERSGDHHAAA</sequence>
<accession>A0ABS7BI95</accession>
<keyword evidence="3" id="KW-1185">Reference proteome</keyword>
<feature type="transmembrane region" description="Helical" evidence="1">
    <location>
        <begin position="44"/>
        <end position="72"/>
    </location>
</feature>
<keyword evidence="1" id="KW-0472">Membrane</keyword>
<evidence type="ECO:0000313" key="2">
    <source>
        <dbReference type="EMBL" id="MBW6529338.1"/>
    </source>
</evidence>
<evidence type="ECO:0000313" key="3">
    <source>
        <dbReference type="Proteomes" id="UP000759103"/>
    </source>
</evidence>
<feature type="transmembrane region" description="Helical" evidence="1">
    <location>
        <begin position="112"/>
        <end position="132"/>
    </location>
</feature>
<gene>
    <name evidence="2" type="ORF">KZ820_01195</name>
</gene>
<name>A0ABS7BI95_9SPHN</name>
<protein>
    <submittedName>
        <fullName evidence="2">DUF962 domain-containing protein</fullName>
    </submittedName>
</protein>
<keyword evidence="1" id="KW-0812">Transmembrane</keyword>
<keyword evidence="1" id="KW-1133">Transmembrane helix</keyword>
<feature type="transmembrane region" description="Helical" evidence="1">
    <location>
        <begin position="144"/>
        <end position="162"/>
    </location>
</feature>
<comment type="caution">
    <text evidence="2">The sequence shown here is derived from an EMBL/GenBank/DDBJ whole genome shotgun (WGS) entry which is preliminary data.</text>
</comment>
<evidence type="ECO:0000256" key="1">
    <source>
        <dbReference type="SAM" id="Phobius"/>
    </source>
</evidence>
<reference evidence="2 3" key="1">
    <citation type="submission" date="2021-07" db="EMBL/GenBank/DDBJ databases">
        <title>Sphingomonas sp.</title>
        <authorList>
            <person name="Feng G."/>
            <person name="Li J."/>
            <person name="Pan M."/>
        </authorList>
    </citation>
    <scope>NUCLEOTIDE SEQUENCE [LARGE SCALE GENOMIC DNA]</scope>
    <source>
        <strain evidence="2 3">RRHST34</strain>
    </source>
</reference>